<feature type="domain" description="Cytochrome c" evidence="9">
    <location>
        <begin position="39"/>
        <end position="112"/>
    </location>
</feature>
<dbReference type="EMBL" id="JBHUIK010000003">
    <property type="protein sequence ID" value="MFD2214808.1"/>
    <property type="molecule type" value="Genomic_DNA"/>
</dbReference>
<dbReference type="InterPro" id="IPR009056">
    <property type="entry name" value="Cyt_c-like_dom"/>
</dbReference>
<evidence type="ECO:0000256" key="2">
    <source>
        <dbReference type="ARBA" id="ARBA00022617"/>
    </source>
</evidence>
<dbReference type="InterPro" id="IPR054782">
    <property type="entry name" value="Cytochro_C551"/>
</dbReference>
<dbReference type="PANTHER" id="PTHR37823">
    <property type="entry name" value="CYTOCHROME C-553-LIKE"/>
    <property type="match status" value="1"/>
</dbReference>
<feature type="signal peptide" evidence="8">
    <location>
        <begin position="1"/>
        <end position="20"/>
    </location>
</feature>
<organism evidence="10 11">
    <name type="scientific">Metabacillus endolithicus</name>
    <dbReference type="NCBI Taxonomy" id="1535204"/>
    <lineage>
        <taxon>Bacteria</taxon>
        <taxon>Bacillati</taxon>
        <taxon>Bacillota</taxon>
        <taxon>Bacilli</taxon>
        <taxon>Bacillales</taxon>
        <taxon>Bacillaceae</taxon>
        <taxon>Metabacillus</taxon>
    </lineage>
</organism>
<keyword evidence="3 6" id="KW-0479">Metal-binding</keyword>
<dbReference type="RefSeq" id="WP_247346268.1">
    <property type="nucleotide sequence ID" value="NZ_CP095550.1"/>
</dbReference>
<reference evidence="11" key="1">
    <citation type="journal article" date="2019" name="Int. J. Syst. Evol. Microbiol.">
        <title>The Global Catalogue of Microorganisms (GCM) 10K type strain sequencing project: providing services to taxonomists for standard genome sequencing and annotation.</title>
        <authorList>
            <consortium name="The Broad Institute Genomics Platform"/>
            <consortium name="The Broad Institute Genome Sequencing Center for Infectious Disease"/>
            <person name="Wu L."/>
            <person name="Ma J."/>
        </authorList>
    </citation>
    <scope>NUCLEOTIDE SEQUENCE [LARGE SCALE GENOMIC DNA]</scope>
    <source>
        <strain evidence="11">CGMCC 1.15474</strain>
    </source>
</reference>
<evidence type="ECO:0000256" key="8">
    <source>
        <dbReference type="SAM" id="SignalP"/>
    </source>
</evidence>
<keyword evidence="2 6" id="KW-0349">Heme</keyword>
<accession>A0ABW5C1R2</accession>
<evidence type="ECO:0000256" key="1">
    <source>
        <dbReference type="ARBA" id="ARBA00022448"/>
    </source>
</evidence>
<evidence type="ECO:0000256" key="6">
    <source>
        <dbReference type="PROSITE-ProRule" id="PRU00433"/>
    </source>
</evidence>
<dbReference type="Proteomes" id="UP001597318">
    <property type="component" value="Unassembled WGS sequence"/>
</dbReference>
<dbReference type="PROSITE" id="PS51007">
    <property type="entry name" value="CYTC"/>
    <property type="match status" value="1"/>
</dbReference>
<evidence type="ECO:0000259" key="9">
    <source>
        <dbReference type="PROSITE" id="PS51007"/>
    </source>
</evidence>
<sequence length="112" mass="11516">MKTKLFALLLGSVFVLSACGGEEAPADEAADTTEGTTETASGDAEEIFQKSCIGCHGRELEGGAGPKLTEVGAKYSQDEIASIIINGQGGMPKGILNEADAEVVAAWLAEKK</sequence>
<feature type="chain" id="PRO_5047384042" evidence="8">
    <location>
        <begin position="21"/>
        <end position="112"/>
    </location>
</feature>
<keyword evidence="5 6" id="KW-0408">Iron</keyword>
<dbReference type="PANTHER" id="PTHR37823:SF3">
    <property type="entry name" value="CYTOCHROME C-551"/>
    <property type="match status" value="1"/>
</dbReference>
<dbReference type="InterPro" id="IPR051811">
    <property type="entry name" value="Cytochrome_c550/c551-like"/>
</dbReference>
<keyword evidence="11" id="KW-1185">Reference proteome</keyword>
<dbReference type="PIRSF" id="PIRSF000025">
    <property type="entry name" value="Cytc_Bsub_c550"/>
    <property type="match status" value="1"/>
</dbReference>
<gene>
    <name evidence="10" type="primary">cccB</name>
    <name evidence="10" type="ORF">ACFSKK_14050</name>
</gene>
<evidence type="ECO:0000313" key="11">
    <source>
        <dbReference type="Proteomes" id="UP001597318"/>
    </source>
</evidence>
<evidence type="ECO:0000256" key="7">
    <source>
        <dbReference type="SAM" id="MobiDB-lite"/>
    </source>
</evidence>
<keyword evidence="1" id="KW-0813">Transport</keyword>
<dbReference type="SUPFAM" id="SSF46626">
    <property type="entry name" value="Cytochrome c"/>
    <property type="match status" value="1"/>
</dbReference>
<dbReference type="NCBIfam" id="NF045774">
    <property type="entry name" value="cytochro_C551"/>
    <property type="match status" value="1"/>
</dbReference>
<dbReference type="InterPro" id="IPR012218">
    <property type="entry name" value="Cyt_c_BACSU-c550-type"/>
</dbReference>
<evidence type="ECO:0000256" key="3">
    <source>
        <dbReference type="ARBA" id="ARBA00022723"/>
    </source>
</evidence>
<keyword evidence="4" id="KW-0249">Electron transport</keyword>
<evidence type="ECO:0000313" key="10">
    <source>
        <dbReference type="EMBL" id="MFD2214808.1"/>
    </source>
</evidence>
<protein>
    <submittedName>
        <fullName evidence="10">Cytochrome c551</fullName>
    </submittedName>
</protein>
<dbReference type="Pfam" id="PF13442">
    <property type="entry name" value="Cytochrome_CBB3"/>
    <property type="match status" value="1"/>
</dbReference>
<comment type="caution">
    <text evidence="10">The sequence shown here is derived from an EMBL/GenBank/DDBJ whole genome shotgun (WGS) entry which is preliminary data.</text>
</comment>
<evidence type="ECO:0000256" key="5">
    <source>
        <dbReference type="ARBA" id="ARBA00023004"/>
    </source>
</evidence>
<dbReference type="Gene3D" id="1.10.760.10">
    <property type="entry name" value="Cytochrome c-like domain"/>
    <property type="match status" value="1"/>
</dbReference>
<feature type="compositionally biased region" description="Low complexity" evidence="7">
    <location>
        <begin position="32"/>
        <end position="42"/>
    </location>
</feature>
<keyword evidence="8" id="KW-0732">Signal</keyword>
<dbReference type="PROSITE" id="PS51257">
    <property type="entry name" value="PROKAR_LIPOPROTEIN"/>
    <property type="match status" value="1"/>
</dbReference>
<dbReference type="InterPro" id="IPR036909">
    <property type="entry name" value="Cyt_c-like_dom_sf"/>
</dbReference>
<feature type="region of interest" description="Disordered" evidence="7">
    <location>
        <begin position="24"/>
        <end position="43"/>
    </location>
</feature>
<evidence type="ECO:0000256" key="4">
    <source>
        <dbReference type="ARBA" id="ARBA00022982"/>
    </source>
</evidence>
<proteinExistence type="predicted"/>
<name>A0ABW5C1R2_9BACI</name>